<dbReference type="Proteomes" id="UP001633002">
    <property type="component" value="Unassembled WGS sequence"/>
</dbReference>
<dbReference type="InterPro" id="IPR059003">
    <property type="entry name" value="At1g61900_C"/>
</dbReference>
<protein>
    <recommendedName>
        <fullName evidence="5">SPARK domain-containing protein</fullName>
    </recommendedName>
</protein>
<proteinExistence type="predicted"/>
<evidence type="ECO:0000313" key="3">
    <source>
        <dbReference type="EMBL" id="KAL3684803.1"/>
    </source>
</evidence>
<dbReference type="InterPro" id="IPR040336">
    <property type="entry name" value="At1g61900-like"/>
</dbReference>
<evidence type="ECO:0000259" key="1">
    <source>
        <dbReference type="Pfam" id="PF19160"/>
    </source>
</evidence>
<feature type="domain" description="SPARK" evidence="1">
    <location>
        <begin position="246"/>
        <end position="390"/>
    </location>
</feature>
<dbReference type="PANTHER" id="PTHR33831:SF4">
    <property type="entry name" value="GPI-ANCHORED PROTEIN"/>
    <property type="match status" value="1"/>
</dbReference>
<evidence type="ECO:0008006" key="5">
    <source>
        <dbReference type="Google" id="ProtNLM"/>
    </source>
</evidence>
<organism evidence="3 4">
    <name type="scientific">Riccia sorocarpa</name>
    <dbReference type="NCBI Taxonomy" id="122646"/>
    <lineage>
        <taxon>Eukaryota</taxon>
        <taxon>Viridiplantae</taxon>
        <taxon>Streptophyta</taxon>
        <taxon>Embryophyta</taxon>
        <taxon>Marchantiophyta</taxon>
        <taxon>Marchantiopsida</taxon>
        <taxon>Marchantiidae</taxon>
        <taxon>Marchantiales</taxon>
        <taxon>Ricciaceae</taxon>
        <taxon>Riccia</taxon>
    </lineage>
</organism>
<reference evidence="3 4" key="1">
    <citation type="submission" date="2024-09" db="EMBL/GenBank/DDBJ databases">
        <title>Chromosome-scale assembly of Riccia sorocarpa.</title>
        <authorList>
            <person name="Paukszto L."/>
        </authorList>
    </citation>
    <scope>NUCLEOTIDE SEQUENCE [LARGE SCALE GENOMIC DNA]</scope>
    <source>
        <strain evidence="3">LP-2024</strain>
        <tissue evidence="3">Aerial parts of the thallus</tissue>
    </source>
</reference>
<dbReference type="Pfam" id="PF26584">
    <property type="entry name" value="At1g61900"/>
    <property type="match status" value="1"/>
</dbReference>
<sequence length="607" mass="64626">MSPALAPVIFLSSSRFLSDVPRAYRFSAVSCLSSLSVAGSCFCAAARKDSEGGVCSRSLECTGPVDASSFPAFREPAIHCSCGAAFDAGRWEAELDTGRNKGESVELILTRKGGMRDPLRKLFWLLLLECLACFPLEFSYAADADFTGSQLQTLARETLSSSQRHQLLSIPLVRTSTSSIFAALSSAPAPSPDSLIPLLGPSPVPVSSPDLLPVPTDPPLTVPFISPTPGPLTIPIPDGPVTPMLSGNCSVNFTAVASTFQRTAFDCADPLAAYVGVVICCPQFDSLLRIMQGQHILNTGVLAFNETEAEYCFDDTVNILISLLGNSSVPDLCKVTPSNLTVGSCPVKTMGEFELLVNTTALLEACQAVDPFKECNTQTCQTQIAGAAFNLARGLSKTIPEQETVDECESLALSWLASKLTDAQANSALRTVMSCSVNKVCPLVFSDTSDVSRSCQGSSPSNETCCKSLDDYLLIMQKQMLITNQQAYRCAAMLSRRLQAEGVTTDLYSLCDVDLRDFSLQAQGTEGCLLPSQPTDVNATSGITFNCDLNDNIGAQWPRPIAGNVSSPAPSVLGSPANSATDIRRSVVFPVCVLASYTLFMLMSSYP</sequence>
<feature type="domain" description="At1g61900-like C-terminal" evidence="2">
    <location>
        <begin position="439"/>
        <end position="512"/>
    </location>
</feature>
<name>A0ABD3H0N9_9MARC</name>
<dbReference type="Pfam" id="PF19160">
    <property type="entry name" value="SPARK"/>
    <property type="match status" value="1"/>
</dbReference>
<keyword evidence="4" id="KW-1185">Reference proteome</keyword>
<evidence type="ECO:0000313" key="4">
    <source>
        <dbReference type="Proteomes" id="UP001633002"/>
    </source>
</evidence>
<comment type="caution">
    <text evidence="3">The sequence shown here is derived from an EMBL/GenBank/DDBJ whole genome shotgun (WGS) entry which is preliminary data.</text>
</comment>
<dbReference type="InterPro" id="IPR043891">
    <property type="entry name" value="SPARK"/>
</dbReference>
<gene>
    <name evidence="3" type="ORF">R1sor_002825</name>
</gene>
<evidence type="ECO:0000259" key="2">
    <source>
        <dbReference type="Pfam" id="PF26584"/>
    </source>
</evidence>
<dbReference type="AlphaFoldDB" id="A0ABD3H0N9"/>
<dbReference type="PANTHER" id="PTHR33831">
    <property type="entry name" value="GPI-ANCHORED PROTEIN"/>
    <property type="match status" value="1"/>
</dbReference>
<accession>A0ABD3H0N9</accession>
<dbReference type="EMBL" id="JBJQOH010000006">
    <property type="protein sequence ID" value="KAL3684803.1"/>
    <property type="molecule type" value="Genomic_DNA"/>
</dbReference>